<keyword evidence="2" id="KW-1133">Transmembrane helix</keyword>
<feature type="compositionally biased region" description="Basic and acidic residues" evidence="1">
    <location>
        <begin position="12"/>
        <end position="23"/>
    </location>
</feature>
<feature type="transmembrane region" description="Helical" evidence="2">
    <location>
        <begin position="49"/>
        <end position="69"/>
    </location>
</feature>
<reference evidence="3" key="1">
    <citation type="submission" date="2023-04" db="EMBL/GenBank/DDBJ databases">
        <title>Aspergillus oryzae NBRC 4228.</title>
        <authorList>
            <person name="Ichikawa N."/>
            <person name="Sato H."/>
            <person name="Tonouchi N."/>
        </authorList>
    </citation>
    <scope>NUCLEOTIDE SEQUENCE</scope>
    <source>
        <strain evidence="3">NBRC 4228</strain>
    </source>
</reference>
<evidence type="ECO:0000313" key="3">
    <source>
        <dbReference type="EMBL" id="GMG28795.1"/>
    </source>
</evidence>
<comment type="caution">
    <text evidence="3">The sequence shown here is derived from an EMBL/GenBank/DDBJ whole genome shotgun (WGS) entry which is preliminary data.</text>
</comment>
<dbReference type="AlphaFoldDB" id="A0AAN4YHK5"/>
<keyword evidence="2" id="KW-0812">Transmembrane</keyword>
<evidence type="ECO:0000313" key="4">
    <source>
        <dbReference type="Proteomes" id="UP001165205"/>
    </source>
</evidence>
<name>A0AAN4YHK5_ASPOZ</name>
<evidence type="ECO:0000256" key="1">
    <source>
        <dbReference type="SAM" id="MobiDB-lite"/>
    </source>
</evidence>
<keyword evidence="2" id="KW-0472">Membrane</keyword>
<evidence type="ECO:0000256" key="2">
    <source>
        <dbReference type="SAM" id="Phobius"/>
    </source>
</evidence>
<dbReference type="Proteomes" id="UP001165205">
    <property type="component" value="Unassembled WGS sequence"/>
</dbReference>
<accession>A0AAN4YHK5</accession>
<protein>
    <submittedName>
        <fullName evidence="3">Unnamed protein product</fullName>
    </submittedName>
</protein>
<feature type="region of interest" description="Disordered" evidence="1">
    <location>
        <begin position="1"/>
        <end position="35"/>
    </location>
</feature>
<sequence>MGVSNLMARLKPQADHEHQEHSDTPTPVRADSNLEKDNAMIDDSPVKYLTWRSFILGLCVSMGGFIFGYSTGMSTSLWGIYHGSC</sequence>
<dbReference type="EMBL" id="BSYA01000049">
    <property type="protein sequence ID" value="GMG28795.1"/>
    <property type="molecule type" value="Genomic_DNA"/>
</dbReference>
<organism evidence="3 4">
    <name type="scientific">Aspergillus oryzae</name>
    <name type="common">Yellow koji mold</name>
    <dbReference type="NCBI Taxonomy" id="5062"/>
    <lineage>
        <taxon>Eukaryota</taxon>
        <taxon>Fungi</taxon>
        <taxon>Dikarya</taxon>
        <taxon>Ascomycota</taxon>
        <taxon>Pezizomycotina</taxon>
        <taxon>Eurotiomycetes</taxon>
        <taxon>Eurotiomycetidae</taxon>
        <taxon>Eurotiales</taxon>
        <taxon>Aspergillaceae</taxon>
        <taxon>Aspergillus</taxon>
        <taxon>Aspergillus subgen. Circumdati</taxon>
    </lineage>
</organism>
<gene>
    <name evidence="3" type="ORF">Aory04_000515200</name>
</gene>
<proteinExistence type="predicted"/>